<comment type="caution">
    <text evidence="16">The sequence shown here is derived from an EMBL/GenBank/DDBJ whole genome shotgun (WGS) entry which is preliminary data.</text>
</comment>
<keyword evidence="9" id="KW-0847">Vitamin C</keyword>
<evidence type="ECO:0000256" key="11">
    <source>
        <dbReference type="ARBA" id="ARBA00023002"/>
    </source>
</evidence>
<feature type="domain" description="Fe2OG dioxygenase" evidence="15">
    <location>
        <begin position="488"/>
        <end position="628"/>
    </location>
</feature>
<evidence type="ECO:0000256" key="12">
    <source>
        <dbReference type="ARBA" id="ARBA00023004"/>
    </source>
</evidence>
<comment type="subcellular location">
    <subcellularLocation>
        <location evidence="3">Endoplasmic reticulum lumen</location>
    </subcellularLocation>
</comment>
<dbReference type="Pfam" id="PF23558">
    <property type="entry name" value="TPR_P4H"/>
    <property type="match status" value="1"/>
</dbReference>
<organism evidence="16 17">
    <name type="scientific">Mycteria americana</name>
    <name type="common">Wood stork</name>
    <dbReference type="NCBI Taxonomy" id="33587"/>
    <lineage>
        <taxon>Eukaryota</taxon>
        <taxon>Metazoa</taxon>
        <taxon>Chordata</taxon>
        <taxon>Craniata</taxon>
        <taxon>Vertebrata</taxon>
        <taxon>Euteleostomi</taxon>
        <taxon>Archelosauria</taxon>
        <taxon>Archosauria</taxon>
        <taxon>Dinosauria</taxon>
        <taxon>Saurischia</taxon>
        <taxon>Theropoda</taxon>
        <taxon>Coelurosauria</taxon>
        <taxon>Aves</taxon>
        <taxon>Neognathae</taxon>
        <taxon>Neoaves</taxon>
        <taxon>Aequornithes</taxon>
        <taxon>Ciconiiformes</taxon>
        <taxon>Ciconiidae</taxon>
        <taxon>Mycteria</taxon>
    </lineage>
</organism>
<dbReference type="Pfam" id="PF08336">
    <property type="entry name" value="P4Ha_N"/>
    <property type="match status" value="1"/>
</dbReference>
<dbReference type="InterPro" id="IPR005123">
    <property type="entry name" value="Oxoglu/Fe-dep_dioxygenase_dom"/>
</dbReference>
<evidence type="ECO:0000256" key="9">
    <source>
        <dbReference type="ARBA" id="ARBA00022896"/>
    </source>
</evidence>
<keyword evidence="7" id="KW-0802">TPR repeat</keyword>
<dbReference type="PANTHER" id="PTHR10869:SF223">
    <property type="entry name" value="PROLYL 4-HYDROXYLASE SUBUNIT ALPHA-3"/>
    <property type="match status" value="1"/>
</dbReference>
<evidence type="ECO:0000256" key="6">
    <source>
        <dbReference type="ARBA" id="ARBA00022723"/>
    </source>
</evidence>
<dbReference type="AlphaFoldDB" id="A0AAN7NSF4"/>
<dbReference type="EMBL" id="JAUNZN010000001">
    <property type="protein sequence ID" value="KAK4829659.1"/>
    <property type="molecule type" value="Genomic_DNA"/>
</dbReference>
<dbReference type="GO" id="GO:0031418">
    <property type="term" value="F:L-ascorbic acid binding"/>
    <property type="evidence" value="ECO:0007669"/>
    <property type="project" value="UniProtKB-KW"/>
</dbReference>
<keyword evidence="12" id="KW-0408">Iron</keyword>
<feature type="chain" id="PRO_5042837593" description="procollagen-proline 4-dioxygenase" evidence="14">
    <location>
        <begin position="32"/>
        <end position="643"/>
    </location>
</feature>
<comment type="similarity">
    <text evidence="4">Belongs to the P4HA family.</text>
</comment>
<keyword evidence="8" id="KW-0256">Endoplasmic reticulum</keyword>
<dbReference type="SUPFAM" id="SSF48452">
    <property type="entry name" value="TPR-like"/>
    <property type="match status" value="1"/>
</dbReference>
<dbReference type="GO" id="GO:0005506">
    <property type="term" value="F:iron ion binding"/>
    <property type="evidence" value="ECO:0007669"/>
    <property type="project" value="InterPro"/>
</dbReference>
<dbReference type="InterPro" id="IPR045054">
    <property type="entry name" value="P4HA-like"/>
</dbReference>
<dbReference type="InterPro" id="IPR059068">
    <property type="entry name" value="TPR_P4H"/>
</dbReference>
<dbReference type="PANTHER" id="PTHR10869">
    <property type="entry name" value="PROLYL 4-HYDROXYLASE ALPHA SUBUNIT"/>
    <property type="match status" value="1"/>
</dbReference>
<dbReference type="PROSITE" id="PS51471">
    <property type="entry name" value="FE2OG_OXY"/>
    <property type="match status" value="1"/>
</dbReference>
<dbReference type="GO" id="GO:0004656">
    <property type="term" value="F:procollagen-proline 4-dioxygenase activity"/>
    <property type="evidence" value="ECO:0007669"/>
    <property type="project" value="UniProtKB-EC"/>
</dbReference>
<name>A0AAN7NSF4_MYCAM</name>
<dbReference type="InterPro" id="IPR044862">
    <property type="entry name" value="Pro_4_hyd_alph_FE2OG_OXY"/>
</dbReference>
<dbReference type="Gene3D" id="2.60.120.620">
    <property type="entry name" value="q2cbj1_9rhob like domain"/>
    <property type="match status" value="1"/>
</dbReference>
<reference evidence="16 17" key="1">
    <citation type="journal article" date="2023" name="J. Hered.">
        <title>Chromosome-level genome of the wood stork (Mycteria americana) provides insight into avian chromosome evolution.</title>
        <authorList>
            <person name="Flamio R. Jr."/>
            <person name="Ramstad K.M."/>
        </authorList>
    </citation>
    <scope>NUCLEOTIDE SEQUENCE [LARGE SCALE GENOMIC DNA]</scope>
    <source>
        <strain evidence="16">JAX WOST 10</strain>
    </source>
</reference>
<feature type="signal peptide" evidence="14">
    <location>
        <begin position="1"/>
        <end position="31"/>
    </location>
</feature>
<dbReference type="Proteomes" id="UP001333110">
    <property type="component" value="Unassembled WGS sequence"/>
</dbReference>
<dbReference type="Pfam" id="PF13640">
    <property type="entry name" value="2OG-FeII_Oxy_3"/>
    <property type="match status" value="1"/>
</dbReference>
<proteinExistence type="inferred from homology"/>
<dbReference type="InterPro" id="IPR006620">
    <property type="entry name" value="Pro_4_hyd_alph"/>
</dbReference>
<keyword evidence="10" id="KW-0223">Dioxygenase</keyword>
<evidence type="ECO:0000259" key="15">
    <source>
        <dbReference type="PROSITE" id="PS51471"/>
    </source>
</evidence>
<evidence type="ECO:0000256" key="14">
    <source>
        <dbReference type="SAM" id="SignalP"/>
    </source>
</evidence>
<keyword evidence="14" id="KW-0732">Signal</keyword>
<evidence type="ECO:0000313" key="17">
    <source>
        <dbReference type="Proteomes" id="UP001333110"/>
    </source>
</evidence>
<evidence type="ECO:0000256" key="10">
    <source>
        <dbReference type="ARBA" id="ARBA00022964"/>
    </source>
</evidence>
<evidence type="ECO:0000313" key="16">
    <source>
        <dbReference type="EMBL" id="KAK4829659.1"/>
    </source>
</evidence>
<dbReference type="GO" id="GO:0005788">
    <property type="term" value="C:endoplasmic reticulum lumen"/>
    <property type="evidence" value="ECO:0007669"/>
    <property type="project" value="UniProtKB-SubCell"/>
</dbReference>
<evidence type="ECO:0000256" key="3">
    <source>
        <dbReference type="ARBA" id="ARBA00004319"/>
    </source>
</evidence>
<sequence length="643" mass="71659">MRGLGVPGVPGGPWVLGLGVLLALLPPHAPAETYTAMLSVRRALGSEGRLLRRLRAYLREESARLRRLARFYEKVQALHQDPAASVDNPLLAFSLIKRLHSDWPNVVYSDEATENIQALHAGFKEVEQELPGAEDLDGAARALMRLQDVYALSVKGMANGIFQRAGTGPPPLYSPGRRVSLSADDCFHVGKVWAPHSKRDIEVLERVQRRATELGKGLEHKADGERLRDLGLFSLEKRRLRGDLIALYSCLKGGCREVAYDTGDYYHSIAWLEEAVGLFRLSYGSWNPEDRSSLEDALDHLAFSYFMAGNISHALSLSREFLHYDPSNQRVVRNVAKYEKLLEMGTAVSTGPLRRPNGTRLQSRDAYEELCQRPGGQPAPEHLPHLSCSYETNGSPYLLLQPAKKEMVRIRPYVALYHDFISDAEAETIKGLAGPWLQRSVVASGEKQQKAEYRISKSAWLKDTADPVVRALEQRIAAVTGLDLRPPYAEYLQVVNYGLGGHYEPHFDHATVRELPGWFMGWIMGWPSRVSKGLTVPTSSLLGQSRKSPLYRMKSGNRIATVMIYLSAVEAGGSTAFIYANFSVPVVKNAALFWWNLRRNGDGDGDTLHAGCPVLAGDKWVANKWIHEHGQEFRRPCSADPQD</sequence>
<protein>
    <recommendedName>
        <fullName evidence="5">procollagen-proline 4-dioxygenase</fullName>
        <ecNumber evidence="5">1.14.11.2</ecNumber>
    </recommendedName>
</protein>
<keyword evidence="11" id="KW-0560">Oxidoreductase</keyword>
<dbReference type="Gene3D" id="1.25.40.10">
    <property type="entry name" value="Tetratricopeptide repeat domain"/>
    <property type="match status" value="2"/>
</dbReference>
<comment type="cofactor">
    <cofactor evidence="1">
        <name>L-ascorbate</name>
        <dbReference type="ChEBI" id="CHEBI:38290"/>
    </cofactor>
</comment>
<evidence type="ECO:0000256" key="8">
    <source>
        <dbReference type="ARBA" id="ARBA00022824"/>
    </source>
</evidence>
<evidence type="ECO:0000256" key="13">
    <source>
        <dbReference type="ARBA" id="ARBA00023180"/>
    </source>
</evidence>
<accession>A0AAN7NSF4</accession>
<keyword evidence="17" id="KW-1185">Reference proteome</keyword>
<evidence type="ECO:0000256" key="2">
    <source>
        <dbReference type="ARBA" id="ARBA00002035"/>
    </source>
</evidence>
<dbReference type="SMART" id="SM00702">
    <property type="entry name" value="P4Hc"/>
    <property type="match status" value="1"/>
</dbReference>
<evidence type="ECO:0000256" key="1">
    <source>
        <dbReference type="ARBA" id="ARBA00001961"/>
    </source>
</evidence>
<dbReference type="EC" id="1.14.11.2" evidence="5"/>
<keyword evidence="6" id="KW-0479">Metal-binding</keyword>
<evidence type="ECO:0000256" key="7">
    <source>
        <dbReference type="ARBA" id="ARBA00022803"/>
    </source>
</evidence>
<dbReference type="InterPro" id="IPR011990">
    <property type="entry name" value="TPR-like_helical_dom_sf"/>
</dbReference>
<keyword evidence="13" id="KW-0325">Glycoprotein</keyword>
<evidence type="ECO:0000256" key="5">
    <source>
        <dbReference type="ARBA" id="ARBA00012269"/>
    </source>
</evidence>
<dbReference type="InterPro" id="IPR013547">
    <property type="entry name" value="P4H_N"/>
</dbReference>
<gene>
    <name evidence="16" type="ORF">QYF61_005952</name>
</gene>
<dbReference type="Gene3D" id="6.10.140.1460">
    <property type="match status" value="1"/>
</dbReference>
<evidence type="ECO:0000256" key="4">
    <source>
        <dbReference type="ARBA" id="ARBA00006511"/>
    </source>
</evidence>
<comment type="function">
    <text evidence="2">Catalyzes the post-translational formation of 4-hydroxyproline in -Xaa-Pro-Gly- sequences in collagens and other proteins.</text>
</comment>